<dbReference type="AlphaFoldDB" id="B7PTA0"/>
<dbReference type="EMBL" id="ABJB010613288">
    <property type="status" value="NOT_ANNOTATED_CDS"/>
    <property type="molecule type" value="Genomic_DNA"/>
</dbReference>
<keyword evidence="3 9" id="KW-0812">Transmembrane</keyword>
<evidence type="ECO:0000256" key="3">
    <source>
        <dbReference type="ARBA" id="ARBA00022692"/>
    </source>
</evidence>
<proteinExistence type="inferred from homology"/>
<evidence type="ECO:0000313" key="13">
    <source>
        <dbReference type="Proteomes" id="UP000001555"/>
    </source>
</evidence>
<feature type="transmembrane region" description="Helical" evidence="9">
    <location>
        <begin position="53"/>
        <end position="74"/>
    </location>
</feature>
<dbReference type="EMBL" id="ABJB010627436">
    <property type="status" value="NOT_ANNOTATED_CDS"/>
    <property type="molecule type" value="Genomic_DNA"/>
</dbReference>
<dbReference type="GO" id="GO:0004930">
    <property type="term" value="F:G protein-coupled receptor activity"/>
    <property type="evidence" value="ECO:0007669"/>
    <property type="project" value="UniProtKB-KW"/>
</dbReference>
<keyword evidence="8" id="KW-0807">Transducer</keyword>
<dbReference type="EC" id="2.7.11.14" evidence="11"/>
<dbReference type="InParanoid" id="B7PTA0"/>
<dbReference type="PANTHER" id="PTHR24238">
    <property type="entry name" value="G-PROTEIN COUPLED RECEPTOR"/>
    <property type="match status" value="1"/>
</dbReference>
<evidence type="ECO:0000256" key="4">
    <source>
        <dbReference type="ARBA" id="ARBA00022989"/>
    </source>
</evidence>
<comment type="similarity">
    <text evidence="2">Belongs to the G-protein coupled receptor 1 family.</text>
</comment>
<name>B7PTA0_IXOSC</name>
<dbReference type="EMBL" id="ABJB010226502">
    <property type="status" value="NOT_ANNOTATED_CDS"/>
    <property type="molecule type" value="Genomic_DNA"/>
</dbReference>
<evidence type="ECO:0000259" key="10">
    <source>
        <dbReference type="PROSITE" id="PS50262"/>
    </source>
</evidence>
<evidence type="ECO:0000256" key="9">
    <source>
        <dbReference type="SAM" id="Phobius"/>
    </source>
</evidence>
<feature type="transmembrane region" description="Helical" evidence="9">
    <location>
        <begin position="94"/>
        <end position="115"/>
    </location>
</feature>
<keyword evidence="7 11" id="KW-0675">Receptor</keyword>
<dbReference type="VEuPathDB" id="VectorBase:ISCP_001675"/>
<dbReference type="EMBL" id="ABJB011063161">
    <property type="status" value="NOT_ANNOTATED_CDS"/>
    <property type="molecule type" value="Genomic_DNA"/>
</dbReference>
<dbReference type="OrthoDB" id="10037617at2759"/>
<dbReference type="EMBL" id="ABJB010636951">
    <property type="status" value="NOT_ANNOTATED_CDS"/>
    <property type="molecule type" value="Genomic_DNA"/>
</dbReference>
<protein>
    <submittedName>
        <fullName evidence="11 12">Sulfakinin receptor, putative</fullName>
        <ecNumber evidence="11">2.7.11.14</ecNumber>
    </submittedName>
</protein>
<keyword evidence="13" id="KW-1185">Reference proteome</keyword>
<evidence type="ECO:0000256" key="6">
    <source>
        <dbReference type="ARBA" id="ARBA00023136"/>
    </source>
</evidence>
<dbReference type="PRINTS" id="PR00237">
    <property type="entry name" value="GPCRRHODOPSN"/>
</dbReference>
<dbReference type="EMBL" id="ABJB011137128">
    <property type="status" value="NOT_ANNOTATED_CDS"/>
    <property type="molecule type" value="Genomic_DNA"/>
</dbReference>
<keyword evidence="5" id="KW-0297">G-protein coupled receptor</keyword>
<dbReference type="EMBL" id="ABJB010722908">
    <property type="status" value="NOT_ANNOTATED_CDS"/>
    <property type="molecule type" value="Genomic_DNA"/>
</dbReference>
<evidence type="ECO:0000313" key="12">
    <source>
        <dbReference type="EnsemblMetazoa" id="ISCW007293-PA"/>
    </source>
</evidence>
<dbReference type="PANTHER" id="PTHR24238:SF46">
    <property type="entry name" value="GASTRIN_CHOLECYSTOKININ TYPE B RECEPTOR"/>
    <property type="match status" value="1"/>
</dbReference>
<feature type="domain" description="G-protein coupled receptors family 1 profile" evidence="10">
    <location>
        <begin position="1"/>
        <end position="112"/>
    </location>
</feature>
<dbReference type="SUPFAM" id="SSF81321">
    <property type="entry name" value="Family A G protein-coupled receptor-like"/>
    <property type="match status" value="1"/>
</dbReference>
<evidence type="ECO:0000313" key="11">
    <source>
        <dbReference type="EMBL" id="EEC09822.1"/>
    </source>
</evidence>
<keyword evidence="6 9" id="KW-0472">Membrane</keyword>
<evidence type="ECO:0000256" key="7">
    <source>
        <dbReference type="ARBA" id="ARBA00023170"/>
    </source>
</evidence>
<dbReference type="EMBL" id="ABJB010601703">
    <property type="status" value="NOT_ANNOTATED_CDS"/>
    <property type="molecule type" value="Genomic_DNA"/>
</dbReference>
<dbReference type="PaxDb" id="6945-B7PTA0"/>
<dbReference type="Proteomes" id="UP000001555">
    <property type="component" value="Unassembled WGS sequence"/>
</dbReference>
<keyword evidence="11" id="KW-0808">Transferase</keyword>
<dbReference type="EMBL" id="DS784565">
    <property type="protein sequence ID" value="EEC09822.1"/>
    <property type="molecule type" value="Genomic_DNA"/>
</dbReference>
<accession>B7PTA0</accession>
<gene>
    <name evidence="11" type="ORF">IscW_ISCW007293</name>
</gene>
<dbReference type="HOGENOM" id="CLU_1564594_0_0_1"/>
<evidence type="ECO:0000256" key="2">
    <source>
        <dbReference type="ARBA" id="ARBA00010663"/>
    </source>
</evidence>
<evidence type="ECO:0000256" key="1">
    <source>
        <dbReference type="ARBA" id="ARBA00004141"/>
    </source>
</evidence>
<dbReference type="EMBL" id="ABJB010654478">
    <property type="status" value="NOT_ANNOTATED_CDS"/>
    <property type="molecule type" value="Genomic_DNA"/>
</dbReference>
<evidence type="ECO:0000256" key="8">
    <source>
        <dbReference type="ARBA" id="ARBA00023224"/>
    </source>
</evidence>
<reference evidence="11 13" key="1">
    <citation type="submission" date="2008-03" db="EMBL/GenBank/DDBJ databases">
        <title>Annotation of Ixodes scapularis.</title>
        <authorList>
            <consortium name="Ixodes scapularis Genome Project Consortium"/>
            <person name="Caler E."/>
            <person name="Hannick L.I."/>
            <person name="Bidwell S."/>
            <person name="Joardar V."/>
            <person name="Thiagarajan M."/>
            <person name="Amedeo P."/>
            <person name="Galinsky K.J."/>
            <person name="Schobel S."/>
            <person name="Inman J."/>
            <person name="Hostetler J."/>
            <person name="Miller J."/>
            <person name="Hammond M."/>
            <person name="Megy K."/>
            <person name="Lawson D."/>
            <person name="Kodira C."/>
            <person name="Sutton G."/>
            <person name="Meyer J."/>
            <person name="Hill C.A."/>
            <person name="Birren B."/>
            <person name="Nene V."/>
            <person name="Collins F."/>
            <person name="Alarcon-Chaidez F."/>
            <person name="Wikel S."/>
            <person name="Strausberg R."/>
        </authorList>
    </citation>
    <scope>NUCLEOTIDE SEQUENCE [LARGE SCALE GENOMIC DNA]</scope>
    <source>
        <strain evidence="13">Wikel</strain>
        <strain evidence="11">Wikel colony</strain>
    </source>
</reference>
<dbReference type="GO" id="GO:0016020">
    <property type="term" value="C:membrane"/>
    <property type="evidence" value="ECO:0007669"/>
    <property type="project" value="UniProtKB-SubCell"/>
</dbReference>
<dbReference type="InterPro" id="IPR017452">
    <property type="entry name" value="GPCR_Rhodpsn_7TM"/>
</dbReference>
<dbReference type="VEuPathDB" id="VectorBase:ISCI007293"/>
<keyword evidence="4 9" id="KW-1133">Transmembrane helix</keyword>
<dbReference type="PROSITE" id="PS50262">
    <property type="entry name" value="G_PROTEIN_RECEP_F1_2"/>
    <property type="match status" value="1"/>
</dbReference>
<dbReference type="EMBL" id="ABJB010872966">
    <property type="status" value="NOT_ANNOTATED_CDS"/>
    <property type="molecule type" value="Genomic_DNA"/>
</dbReference>
<evidence type="ECO:0000256" key="5">
    <source>
        <dbReference type="ARBA" id="ARBA00023040"/>
    </source>
</evidence>
<dbReference type="InterPro" id="IPR000276">
    <property type="entry name" value="GPCR_Rhodpsn"/>
</dbReference>
<dbReference type="Gene3D" id="1.20.1070.10">
    <property type="entry name" value="Rhodopsin 7-helix transmembrane proteins"/>
    <property type="match status" value="1"/>
</dbReference>
<comment type="subcellular location">
    <subcellularLocation>
        <location evidence="1">Membrane</location>
        <topology evidence="1">Multi-pass membrane protein</topology>
    </subcellularLocation>
</comment>
<dbReference type="Pfam" id="PF00001">
    <property type="entry name" value="7tm_1"/>
    <property type="match status" value="1"/>
</dbReference>
<reference evidence="12" key="2">
    <citation type="submission" date="2020-05" db="UniProtKB">
        <authorList>
            <consortium name="EnsemblMetazoa"/>
        </authorList>
    </citation>
    <scope>IDENTIFICATION</scope>
    <source>
        <strain evidence="12">wikel</strain>
    </source>
</reference>
<dbReference type="GO" id="GO:0050254">
    <property type="term" value="F:rhodopsin kinase activity"/>
    <property type="evidence" value="ECO:0007669"/>
    <property type="project" value="UniProtKB-EC"/>
</dbReference>
<dbReference type="EnsemblMetazoa" id="ISCW007293-RA">
    <property type="protein sequence ID" value="ISCW007293-PA"/>
    <property type="gene ID" value="ISCW007293"/>
</dbReference>
<dbReference type="STRING" id="6945.B7PTA0"/>
<dbReference type="VEuPathDB" id="VectorBase:ISCW007293"/>
<sequence length="171" mass="19519">MSQNGVHEEYHTNPNMPQLMTFPDVELRRQKLNRRPVILRGNYKKSRASKRRVIRMLSVLVLEFFVCWMPLYVLHTWAVFDAESAYSHVSASGIAAVHLLAYVSSCCNPITYCFMHDKYRQAFRNVLGCARKRRWSSTKSHDKFASTNSVCSASRNANGSLPSSTVKDVAL</sequence>
<organism>
    <name type="scientific">Ixodes scapularis</name>
    <name type="common">Black-legged tick</name>
    <name type="synonym">Deer tick</name>
    <dbReference type="NCBI Taxonomy" id="6945"/>
    <lineage>
        <taxon>Eukaryota</taxon>
        <taxon>Metazoa</taxon>
        <taxon>Ecdysozoa</taxon>
        <taxon>Arthropoda</taxon>
        <taxon>Chelicerata</taxon>
        <taxon>Arachnida</taxon>
        <taxon>Acari</taxon>
        <taxon>Parasitiformes</taxon>
        <taxon>Ixodida</taxon>
        <taxon>Ixodoidea</taxon>
        <taxon>Ixodidae</taxon>
        <taxon>Ixodinae</taxon>
        <taxon>Ixodes</taxon>
    </lineage>
</organism>